<evidence type="ECO:0000256" key="4">
    <source>
        <dbReference type="ARBA" id="ARBA00023136"/>
    </source>
</evidence>
<evidence type="ECO:0000256" key="2">
    <source>
        <dbReference type="ARBA" id="ARBA00022692"/>
    </source>
</evidence>
<dbReference type="AlphaFoldDB" id="Q01X73"/>
<feature type="transmembrane region" description="Helical" evidence="5">
    <location>
        <begin position="369"/>
        <end position="393"/>
    </location>
</feature>
<evidence type="ECO:0000256" key="3">
    <source>
        <dbReference type="ARBA" id="ARBA00022989"/>
    </source>
</evidence>
<keyword evidence="4 5" id="KW-0472">Membrane</keyword>
<dbReference type="OrthoDB" id="3181223at2"/>
<name>Q01X73_SOLUE</name>
<dbReference type="PANTHER" id="PTHR11785:SF512">
    <property type="entry name" value="SOBREMESA, ISOFORM B"/>
    <property type="match status" value="1"/>
</dbReference>
<feature type="transmembrane region" description="Helical" evidence="5">
    <location>
        <begin position="16"/>
        <end position="35"/>
    </location>
</feature>
<accession>Q01X73</accession>
<dbReference type="KEGG" id="sus:Acid_4783"/>
<comment type="subcellular location">
    <subcellularLocation>
        <location evidence="1">Membrane</location>
        <topology evidence="1">Multi-pass membrane protein</topology>
    </subcellularLocation>
</comment>
<evidence type="ECO:0000256" key="1">
    <source>
        <dbReference type="ARBA" id="ARBA00004141"/>
    </source>
</evidence>
<evidence type="ECO:0000313" key="6">
    <source>
        <dbReference type="EMBL" id="ABJ85742.1"/>
    </source>
</evidence>
<dbReference type="GO" id="GO:0015179">
    <property type="term" value="F:L-amino acid transmembrane transporter activity"/>
    <property type="evidence" value="ECO:0007669"/>
    <property type="project" value="TreeGrafter"/>
</dbReference>
<dbReference type="eggNOG" id="COG0531">
    <property type="taxonomic scope" value="Bacteria"/>
</dbReference>
<dbReference type="EMBL" id="CP000473">
    <property type="protein sequence ID" value="ABJ85742.1"/>
    <property type="molecule type" value="Genomic_DNA"/>
</dbReference>
<proteinExistence type="predicted"/>
<feature type="transmembrane region" description="Helical" evidence="5">
    <location>
        <begin position="146"/>
        <end position="167"/>
    </location>
</feature>
<gene>
    <name evidence="6" type="ordered locus">Acid_4783</name>
</gene>
<dbReference type="Pfam" id="PF13520">
    <property type="entry name" value="AA_permease_2"/>
    <property type="match status" value="1"/>
</dbReference>
<dbReference type="STRING" id="234267.Acid_4783"/>
<protein>
    <submittedName>
        <fullName evidence="6">Amino acid permease-associated region</fullName>
    </submittedName>
</protein>
<dbReference type="InterPro" id="IPR050598">
    <property type="entry name" value="AminoAcid_Transporter"/>
</dbReference>
<feature type="transmembrane region" description="Helical" evidence="5">
    <location>
        <begin position="47"/>
        <end position="66"/>
    </location>
</feature>
<feature type="transmembrane region" description="Helical" evidence="5">
    <location>
        <begin position="174"/>
        <end position="196"/>
    </location>
</feature>
<feature type="transmembrane region" description="Helical" evidence="5">
    <location>
        <begin position="249"/>
        <end position="271"/>
    </location>
</feature>
<dbReference type="PANTHER" id="PTHR11785">
    <property type="entry name" value="AMINO ACID TRANSPORTER"/>
    <property type="match status" value="1"/>
</dbReference>
<feature type="transmembrane region" description="Helical" evidence="5">
    <location>
        <begin position="433"/>
        <end position="450"/>
    </location>
</feature>
<dbReference type="HOGENOM" id="CLU_007946_3_4_0"/>
<sequence length="461" mass="49657">MQKSPRTELKRDLGPWAAASIVVGTVIGSGIFLVPKTMIQKVGTVEAVFAVWVVGGLLSLAGALSYAELAAALPEAGGEYAFLREAYGPMWGFLYSWTQMWVAKSGSIATLATGFFLYLTTFFEPLKGVFYTIPLPIGPNGGPLEIQYGQIFAIFLILALGWLNYFGVRIGGNVQVAVTVIKVGLIAAIIFAGLVFGHAHETAAGPVAPITFSGFIAALVAALWAYDGWNNVSMVSSEIKDPQKNLPRALIGGTLCVIAIYMAANAAYFHVMSPAEVAGSTRVAAEMMRKIFSAPGAAAVSIAAMISIFAALNGSILSGARVPYAAARDGYFFHAIGRVHPKYHTPGVSIIVLNLWACLLVLSGKYDDLFNLVIFASWILYGMTAAAVVVLRIKQPELQRPYRTMGYPVVPVLFIIGAVILLVSTAWERPRESMMGIALILLGLPFYYYWKKRIPATIREV</sequence>
<feature type="transmembrane region" description="Helical" evidence="5">
    <location>
        <begin position="208"/>
        <end position="229"/>
    </location>
</feature>
<dbReference type="FunCoup" id="Q01X73">
    <property type="interactions" value="299"/>
</dbReference>
<feature type="transmembrane region" description="Helical" evidence="5">
    <location>
        <begin position="291"/>
        <end position="312"/>
    </location>
</feature>
<organism evidence="6">
    <name type="scientific">Solibacter usitatus (strain Ellin6076)</name>
    <dbReference type="NCBI Taxonomy" id="234267"/>
    <lineage>
        <taxon>Bacteria</taxon>
        <taxon>Pseudomonadati</taxon>
        <taxon>Acidobacteriota</taxon>
        <taxon>Terriglobia</taxon>
        <taxon>Bryobacterales</taxon>
        <taxon>Solibacteraceae</taxon>
        <taxon>Candidatus Solibacter</taxon>
    </lineage>
</organism>
<evidence type="ECO:0000256" key="5">
    <source>
        <dbReference type="SAM" id="Phobius"/>
    </source>
</evidence>
<feature type="transmembrane region" description="Helical" evidence="5">
    <location>
        <begin position="343"/>
        <end position="363"/>
    </location>
</feature>
<dbReference type="InParanoid" id="Q01X73"/>
<dbReference type="Gene3D" id="1.20.1740.10">
    <property type="entry name" value="Amino acid/polyamine transporter I"/>
    <property type="match status" value="1"/>
</dbReference>
<dbReference type="GO" id="GO:0016020">
    <property type="term" value="C:membrane"/>
    <property type="evidence" value="ECO:0007669"/>
    <property type="project" value="UniProtKB-SubCell"/>
</dbReference>
<dbReference type="InterPro" id="IPR002293">
    <property type="entry name" value="AA/rel_permease1"/>
</dbReference>
<dbReference type="PIRSF" id="PIRSF006060">
    <property type="entry name" value="AA_transporter"/>
    <property type="match status" value="1"/>
</dbReference>
<feature type="transmembrane region" description="Helical" evidence="5">
    <location>
        <begin position="405"/>
        <end position="427"/>
    </location>
</feature>
<keyword evidence="2 5" id="KW-0812">Transmembrane</keyword>
<keyword evidence="3 5" id="KW-1133">Transmembrane helix</keyword>
<reference evidence="6" key="1">
    <citation type="submission" date="2006-10" db="EMBL/GenBank/DDBJ databases">
        <title>Complete sequence of Solibacter usitatus Ellin6076.</title>
        <authorList>
            <consortium name="US DOE Joint Genome Institute"/>
            <person name="Copeland A."/>
            <person name="Lucas S."/>
            <person name="Lapidus A."/>
            <person name="Barry K."/>
            <person name="Detter J.C."/>
            <person name="Glavina del Rio T."/>
            <person name="Hammon N."/>
            <person name="Israni S."/>
            <person name="Dalin E."/>
            <person name="Tice H."/>
            <person name="Pitluck S."/>
            <person name="Thompson L.S."/>
            <person name="Brettin T."/>
            <person name="Bruce D."/>
            <person name="Han C."/>
            <person name="Tapia R."/>
            <person name="Gilna P."/>
            <person name="Schmutz J."/>
            <person name="Larimer F."/>
            <person name="Land M."/>
            <person name="Hauser L."/>
            <person name="Kyrpides N."/>
            <person name="Mikhailova N."/>
            <person name="Janssen P.H."/>
            <person name="Kuske C.R."/>
            <person name="Richardson P."/>
        </authorList>
    </citation>
    <scope>NUCLEOTIDE SEQUENCE</scope>
    <source>
        <strain evidence="6">Ellin6076</strain>
    </source>
</reference>